<dbReference type="InterPro" id="IPR028081">
    <property type="entry name" value="Leu-bd"/>
</dbReference>
<dbReference type="Proteomes" id="UP001164706">
    <property type="component" value="Chromosome"/>
</dbReference>
<gene>
    <name evidence="5" type="ORF">OVN18_06800</name>
</gene>
<feature type="signal peptide" evidence="3">
    <location>
        <begin position="1"/>
        <end position="21"/>
    </location>
</feature>
<dbReference type="CDD" id="cd06268">
    <property type="entry name" value="PBP1_ABC_transporter_LIVBP-like"/>
    <property type="match status" value="1"/>
</dbReference>
<dbReference type="PROSITE" id="PS51257">
    <property type="entry name" value="PROKAR_LIPOPROTEIN"/>
    <property type="match status" value="1"/>
</dbReference>
<sequence length="266" mass="26092">MRPHPAVLAPVLAAALAVTLAACTPAGSELEPVAEPSPSPTATAPEASGDGVLRIATLLPTPDDLAGTGPARIAAVEAAVRDINASAGVLGAPVEVLHRSAGTAEGDRLDAGVADLVARGVDVIIGPSDPALLDRMLPLVQEAGIVVLVPAFDGAAATAGTEADESLLARLRQSDPAVQSTVSAPEAYDAVVLAALAAVLADDDAGASIAYALPRALADGIPCASYGECLSVLETEPAILVEGRTGGLAVEATAESDGLIVGVAAG</sequence>
<reference evidence="5" key="1">
    <citation type="submission" date="2022-11" db="EMBL/GenBank/DDBJ databases">
        <title>Description of Microcella daejonensis nov. sp, isolated from riverside soil.</title>
        <authorList>
            <person name="Molina K.M."/>
            <person name="Kim S.B."/>
        </authorList>
    </citation>
    <scope>NUCLEOTIDE SEQUENCE</scope>
    <source>
        <strain evidence="5">MMS21-STM12</strain>
    </source>
</reference>
<dbReference type="EMBL" id="CP113089">
    <property type="protein sequence ID" value="WAB80292.1"/>
    <property type="molecule type" value="Genomic_DNA"/>
</dbReference>
<organism evidence="5 6">
    <name type="scientific">Microcella daejeonensis</name>
    <dbReference type="NCBI Taxonomy" id="2994971"/>
    <lineage>
        <taxon>Bacteria</taxon>
        <taxon>Bacillati</taxon>
        <taxon>Actinomycetota</taxon>
        <taxon>Actinomycetes</taxon>
        <taxon>Micrococcales</taxon>
        <taxon>Microbacteriaceae</taxon>
        <taxon>Microcella</taxon>
    </lineage>
</organism>
<dbReference type="AlphaFoldDB" id="A0A9E8MIQ7"/>
<dbReference type="Pfam" id="PF13458">
    <property type="entry name" value="Peripla_BP_6"/>
    <property type="match status" value="1"/>
</dbReference>
<protein>
    <submittedName>
        <fullName evidence="5">ABC transporter substrate-binding protein</fullName>
    </submittedName>
</protein>
<evidence type="ECO:0000313" key="5">
    <source>
        <dbReference type="EMBL" id="WAB80292.1"/>
    </source>
</evidence>
<comment type="similarity">
    <text evidence="1">Belongs to the leucine-binding protein family.</text>
</comment>
<keyword evidence="2 3" id="KW-0732">Signal</keyword>
<evidence type="ECO:0000313" key="6">
    <source>
        <dbReference type="Proteomes" id="UP001164706"/>
    </source>
</evidence>
<dbReference type="RefSeq" id="WP_267779970.1">
    <property type="nucleotide sequence ID" value="NZ_CP113089.1"/>
</dbReference>
<dbReference type="Gene3D" id="3.40.50.2300">
    <property type="match status" value="1"/>
</dbReference>
<name>A0A9E8MIQ7_9MICO</name>
<dbReference type="SUPFAM" id="SSF53822">
    <property type="entry name" value="Periplasmic binding protein-like I"/>
    <property type="match status" value="1"/>
</dbReference>
<dbReference type="KEGG" id="mdb:OVN18_06800"/>
<evidence type="ECO:0000256" key="3">
    <source>
        <dbReference type="SAM" id="SignalP"/>
    </source>
</evidence>
<dbReference type="InterPro" id="IPR051010">
    <property type="entry name" value="BCAA_transport"/>
</dbReference>
<evidence type="ECO:0000256" key="1">
    <source>
        <dbReference type="ARBA" id="ARBA00010062"/>
    </source>
</evidence>
<feature type="chain" id="PRO_5038674127" evidence="3">
    <location>
        <begin position="22"/>
        <end position="266"/>
    </location>
</feature>
<dbReference type="PANTHER" id="PTHR30483:SF6">
    <property type="entry name" value="PERIPLASMIC BINDING PROTEIN OF ABC TRANSPORTER FOR NATURAL AMINO ACIDS"/>
    <property type="match status" value="1"/>
</dbReference>
<feature type="domain" description="Leucine-binding protein" evidence="4">
    <location>
        <begin position="54"/>
        <end position="161"/>
    </location>
</feature>
<evidence type="ECO:0000256" key="2">
    <source>
        <dbReference type="ARBA" id="ARBA00022729"/>
    </source>
</evidence>
<dbReference type="InterPro" id="IPR028082">
    <property type="entry name" value="Peripla_BP_I"/>
</dbReference>
<evidence type="ECO:0000259" key="4">
    <source>
        <dbReference type="Pfam" id="PF13458"/>
    </source>
</evidence>
<dbReference type="PANTHER" id="PTHR30483">
    <property type="entry name" value="LEUCINE-SPECIFIC-BINDING PROTEIN"/>
    <property type="match status" value="1"/>
</dbReference>
<proteinExistence type="inferred from homology"/>
<keyword evidence="6" id="KW-1185">Reference proteome</keyword>
<accession>A0A9E8MIQ7</accession>